<evidence type="ECO:0000313" key="4">
    <source>
        <dbReference type="Proteomes" id="UP000694865"/>
    </source>
</evidence>
<dbReference type="RefSeq" id="XP_006819677.1">
    <property type="nucleotide sequence ID" value="XM_006819614.1"/>
</dbReference>
<feature type="compositionally biased region" description="Polar residues" evidence="2">
    <location>
        <begin position="93"/>
        <end position="111"/>
    </location>
</feature>
<feature type="region of interest" description="Disordered" evidence="2">
    <location>
        <begin position="1"/>
        <end position="32"/>
    </location>
</feature>
<feature type="compositionally biased region" description="Polar residues" evidence="2">
    <location>
        <begin position="1750"/>
        <end position="1785"/>
    </location>
</feature>
<keyword evidence="1" id="KW-0175">Coiled coil</keyword>
<proteinExistence type="predicted"/>
<keyword evidence="4" id="KW-1185">Reference proteome</keyword>
<dbReference type="Proteomes" id="UP000694865">
    <property type="component" value="Unplaced"/>
</dbReference>
<organism evidence="4 5">
    <name type="scientific">Saccoglossus kowalevskii</name>
    <name type="common">Acorn worm</name>
    <dbReference type="NCBI Taxonomy" id="10224"/>
    <lineage>
        <taxon>Eukaryota</taxon>
        <taxon>Metazoa</taxon>
        <taxon>Hemichordata</taxon>
        <taxon>Enteropneusta</taxon>
        <taxon>Harrimaniidae</taxon>
        <taxon>Saccoglossus</taxon>
    </lineage>
</organism>
<feature type="compositionally biased region" description="Polar residues" evidence="2">
    <location>
        <begin position="1883"/>
        <end position="1917"/>
    </location>
</feature>
<dbReference type="InterPro" id="IPR057659">
    <property type="entry name" value="CEP152_CC"/>
</dbReference>
<feature type="compositionally biased region" description="Polar residues" evidence="2">
    <location>
        <begin position="63"/>
        <end position="83"/>
    </location>
</feature>
<feature type="region of interest" description="Disordered" evidence="2">
    <location>
        <begin position="1441"/>
        <end position="1532"/>
    </location>
</feature>
<dbReference type="InterPro" id="IPR057664">
    <property type="entry name" value="CEP152_PLK4_bind"/>
</dbReference>
<feature type="compositionally biased region" description="Polar residues" evidence="2">
    <location>
        <begin position="1517"/>
        <end position="1527"/>
    </location>
</feature>
<feature type="compositionally biased region" description="Low complexity" evidence="2">
    <location>
        <begin position="53"/>
        <end position="62"/>
    </location>
</feature>
<protein>
    <submittedName>
        <fullName evidence="5">Centrosomal protein of 152 kDa-like</fullName>
    </submittedName>
</protein>
<feature type="region of interest" description="Disordered" evidence="2">
    <location>
        <begin position="1312"/>
        <end position="1334"/>
    </location>
</feature>
<feature type="coiled-coil region" evidence="1">
    <location>
        <begin position="816"/>
        <end position="869"/>
    </location>
</feature>
<sequence>MMNPGTSINFDGQALEEQQEAEFEREDREREKELRELLSAALPDDLLDDTVSLSSQESSLISVNPSPSPKTISNDHWAKQQQKAAVWHADQVASHNSSLQCQQTSTPLNGNSPPPPLETPASQYNEKQYDHNGYQKENGYGNGYEQNYEFVDGHNRQYEQQQYTQQQQQQGGVYPQQNGYPGVNGHSQESDGYAENNHSHSNGYQEGNGWSNQNNNYQNGDAAYAQNGGHTPTEEYPNDHGEYHHVGNSSDDAYNGYYDEQNGYNHQQQYPENGYHANAREGAYLEGYAEQHGSNEFIDYNGMPNEEQPNEAHDPNAYHYNEYNGKAVEDQSESFPNGYHNGGFHAKVSPQLRSSMPELNKMTDVENYKVQFRANVMNGHSENAEQFITAAPSKMMMQGKTGEEFDSLQKEFLNTDFILQLKMLKVFGVSYNRTDFIEVNNNLKIELSDVKKNSERSQIDYTETINKLTRNLEESQRQCRGLLETGSVQEIGQLKIQLQQANTSKSISEGMYQALQDEVSDLKEQIQMYESAATLGVYSGNGVVQQEGLSDSFAHLGIKSKECNKEWKTPKLHTLDKTDNMSHDDVVNGLKCELERALSTIRSKRGQVTRQQDELKSMKSEHQEYKNRAEHAEKLAKDFVLKEAMLVEKDEALEKLKQSLADSHRVEMMSAKEKWQKDQEPETDRLIETKIAVAKLEWLKEQSDVRKQAVDNALQAAEREWAIKLDMAVDEGIEKRLQEMKGQGFEPEELKKALSVEREKLHQVYEEEKSKAVESAIAIAEVEWMTKHQIDANQKLTAALDDARKAWMKEHDDSVAKITEETMRNKEKLMQEMEDRVKCAVMETENRCKKEQEDAVEQAKLKWKNASDRDSVLIDRALKAAEERVMVEQGEDIRMRIEAAVNDAKAEWMKDGELSMKSRIDDALRKSKSEWQQQNIESMSSKIKEALKEARQKWQEQQKMTIEKVIADTKENMWKEVKSTSSDVMKQTINDLQKEIRQLHDQQEEMTLRQIAGGGENLRKKEKLIVEEKEKDKKDAIKKMQERCDADYSVYLEEHKDTLRKSLKRSREEFEKEKKDNEIKSIIADKEKKWKSDYNSFLDKHRSILDESLDSARKDWQKEVQELKRKHKSEIELIKKGYEERRKSLDKQYEDKLKRLKEDLNKSFDAKVKGSCDEFIKKREKQWQGERLELLKQLQEAEQELKEVEKQFQNEMQELKYKLEAEQSMVHSMESYEKEKSELKQKLDRAESELQVVDENLRLELNHLKSTLDKEHKSNVRRLEAKLAEQERNHTQTVDALKEQLLKAQQVVDRLEAKEKGQTKEHTSTQQTDGEDISEIQGDGLQQLREHYIEAVNKIRSDVIHYINESRDRCAETVRSEVIKERHSTAKKLRKYYLQCLHQLLEDEKKNSDGDNDFDNVTAAQKLALMAKALEVTPENILDKRKPAIKNKISSAKSTGSDRSSRSSSANSSRSSGSSKTDGTSKAKPIVRRRNLSQEFDKFDTEKRSKSTDRSSDKKMQSQSSNSQTLKSVKALPTYMPKDYSKICSSDGKNDKSLEIYASDASADKENIQYSPLTKPHIEVTDKPIMRPYGPAKENSVSSLLEKYKVDPVSGNVSISETARQSDERLRSRYDEVMSLPREPREFNPMPEKLTPDSTKSSPEDPRNLSSSSITLRPRSTSRTDAIGRSASRLSSPADVIYRSGRSRDRLAPTVRSSSSDASVSARSRNTPSSQRITRSRDTSPCRTRDTPRYTASQLGTPVTHSRTPTDPTMLSSNNSTDPTKNSNYLIRPIRDQSGPPDGQSSNLRQPLRVSNRIYNEKTSQAQPKMQKPIPLMTRHTQAPSPAPTNLSFISMDTEYNELPAQLDTSGTYESTEKSRLPYNQLAQPATSTPFSRISPTGQSSRIQSLPSKPQISTSKLSEGRLSDTSISSSTRSYSLHSTQLITPTKTIL</sequence>
<feature type="region of interest" description="Disordered" evidence="2">
    <location>
        <begin position="159"/>
        <end position="257"/>
    </location>
</feature>
<feature type="coiled-coil region" evidence="1">
    <location>
        <begin position="458"/>
        <end position="532"/>
    </location>
</feature>
<feature type="region of interest" description="Disordered" evidence="2">
    <location>
        <begin position="1883"/>
        <end position="1930"/>
    </location>
</feature>
<evidence type="ECO:0000259" key="3">
    <source>
        <dbReference type="Pfam" id="PF25770"/>
    </source>
</evidence>
<feature type="region of interest" description="Disordered" evidence="2">
    <location>
        <begin position="1634"/>
        <end position="1808"/>
    </location>
</feature>
<dbReference type="PANTHER" id="PTHR10337">
    <property type="entry name" value="SHC TRANSFORMING PROTEIN"/>
    <property type="match status" value="1"/>
</dbReference>
<feature type="compositionally biased region" description="Basic and acidic residues" evidence="2">
    <location>
        <begin position="1735"/>
        <end position="1748"/>
    </location>
</feature>
<feature type="compositionally biased region" description="Basic and acidic residues" evidence="2">
    <location>
        <begin position="1495"/>
        <end position="1516"/>
    </location>
</feature>
<reference evidence="5" key="1">
    <citation type="submission" date="2025-08" db="UniProtKB">
        <authorList>
            <consortium name="RefSeq"/>
        </authorList>
    </citation>
    <scope>IDENTIFICATION</scope>
    <source>
        <tissue evidence="5">Testes</tissue>
    </source>
</reference>
<feature type="compositionally biased region" description="Low complexity" evidence="2">
    <location>
        <begin position="1711"/>
        <end position="1725"/>
    </location>
</feature>
<dbReference type="InterPro" id="IPR051235">
    <property type="entry name" value="CEP152/SHC-Transforming"/>
</dbReference>
<evidence type="ECO:0000313" key="5">
    <source>
        <dbReference type="RefSeq" id="XP_006819677.1"/>
    </source>
</evidence>
<feature type="compositionally biased region" description="Low complexity" evidence="2">
    <location>
        <begin position="159"/>
        <end position="181"/>
    </location>
</feature>
<dbReference type="PANTHER" id="PTHR10337:SF6">
    <property type="entry name" value="CENTROSOMAL PROTEIN OF 152 KDA"/>
    <property type="match status" value="1"/>
</dbReference>
<feature type="domain" description="CEP152 CEP63 binding coiled coil" evidence="3">
    <location>
        <begin position="1341"/>
        <end position="1391"/>
    </location>
</feature>
<evidence type="ECO:0000256" key="2">
    <source>
        <dbReference type="SAM" id="MobiDB-lite"/>
    </source>
</evidence>
<feature type="coiled-coil region" evidence="1">
    <location>
        <begin position="1106"/>
        <end position="1155"/>
    </location>
</feature>
<evidence type="ECO:0000256" key="1">
    <source>
        <dbReference type="SAM" id="Coils"/>
    </source>
</evidence>
<feature type="coiled-coil region" evidence="1">
    <location>
        <begin position="982"/>
        <end position="1009"/>
    </location>
</feature>
<dbReference type="GeneID" id="100376885"/>
<feature type="compositionally biased region" description="Low complexity" evidence="2">
    <location>
        <begin position="207"/>
        <end position="227"/>
    </location>
</feature>
<name>A0ABM0MI36_SACKO</name>
<feature type="compositionally biased region" description="Low complexity" evidence="2">
    <location>
        <begin position="1450"/>
        <end position="1483"/>
    </location>
</feature>
<accession>A0ABM0MI36</accession>
<dbReference type="Pfam" id="PF25769">
    <property type="entry name" value="PLK4_bind_CEP152"/>
    <property type="match status" value="1"/>
</dbReference>
<feature type="compositionally biased region" description="Polar residues" evidence="2">
    <location>
        <begin position="1"/>
        <end position="10"/>
    </location>
</feature>
<gene>
    <name evidence="5" type="primary">LOC100376885</name>
</gene>
<dbReference type="Pfam" id="PF25770">
    <property type="entry name" value="CC_CEP63-bind_CEP152"/>
    <property type="match status" value="1"/>
</dbReference>
<feature type="compositionally biased region" description="Polar residues" evidence="2">
    <location>
        <begin position="1664"/>
        <end position="1680"/>
    </location>
</feature>
<feature type="compositionally biased region" description="Basic and acidic residues" evidence="2">
    <location>
        <begin position="1312"/>
        <end position="1323"/>
    </location>
</feature>
<feature type="coiled-coil region" evidence="1">
    <location>
        <begin position="601"/>
        <end position="635"/>
    </location>
</feature>
<feature type="region of interest" description="Disordered" evidence="2">
    <location>
        <begin position="53"/>
        <end position="123"/>
    </location>
</feature>